<proteinExistence type="predicted"/>
<dbReference type="InterPro" id="IPR036366">
    <property type="entry name" value="PGBDSf"/>
</dbReference>
<dbReference type="InterPro" id="IPR002477">
    <property type="entry name" value="Peptidoglycan-bd-like"/>
</dbReference>
<dbReference type="AlphaFoldDB" id="A0A5R9FU08"/>
<dbReference type="RefSeq" id="WP_138044269.1">
    <property type="nucleotide sequence ID" value="NZ_VBZC01000006.1"/>
</dbReference>
<feature type="signal peptide" evidence="1">
    <location>
        <begin position="1"/>
        <end position="32"/>
    </location>
</feature>
<dbReference type="InterPro" id="IPR036365">
    <property type="entry name" value="PGBD-like_sf"/>
</dbReference>
<sequence length="190" mass="20497">MSSLHSIRHVLRKAAVPAVGAALAFSITVTIATPAAASGSYSGRAYVYGSGEVNDDFDDEGVVNVTTHRSSNVTCLWQTILWAHGYLPSSGIDGIFGDQTDAATRKFQADKGLVADGSAGRNSWTKAGDRIRQIDNQNGWLFVVYYGVTGSRSPYGSHDFVLQRSPDGNYRFYPPQGGGPYWASYNSRTC</sequence>
<evidence type="ECO:0000313" key="4">
    <source>
        <dbReference type="Proteomes" id="UP000305906"/>
    </source>
</evidence>
<dbReference type="Gene3D" id="1.10.101.10">
    <property type="entry name" value="PGBD-like superfamily/PGBD"/>
    <property type="match status" value="1"/>
</dbReference>
<reference evidence="3 4" key="1">
    <citation type="submission" date="2019-05" db="EMBL/GenBank/DDBJ databases">
        <title>Streptomyces sp. NEAU-C151, a novel actinomycete isolated from soil.</title>
        <authorList>
            <person name="Han L."/>
            <person name="Jiang H."/>
        </authorList>
    </citation>
    <scope>NUCLEOTIDE SEQUENCE [LARGE SCALE GENOMIC DNA]</scope>
    <source>
        <strain evidence="3 4">NEAU-C151</strain>
    </source>
</reference>
<feature type="domain" description="Peptidoglycan binding-like" evidence="2">
    <location>
        <begin position="78"/>
        <end position="125"/>
    </location>
</feature>
<keyword evidence="4" id="KW-1185">Reference proteome</keyword>
<dbReference type="SUPFAM" id="SSF47090">
    <property type="entry name" value="PGBD-like"/>
    <property type="match status" value="1"/>
</dbReference>
<dbReference type="EMBL" id="VBZC01000006">
    <property type="protein sequence ID" value="TLS46901.1"/>
    <property type="molecule type" value="Genomic_DNA"/>
</dbReference>
<evidence type="ECO:0000256" key="1">
    <source>
        <dbReference type="SAM" id="SignalP"/>
    </source>
</evidence>
<keyword evidence="1" id="KW-0732">Signal</keyword>
<gene>
    <name evidence="3" type="ORF">FE633_07380</name>
</gene>
<organism evidence="3 4">
    <name type="scientific">Streptomyces montanus</name>
    <dbReference type="NCBI Taxonomy" id="2580423"/>
    <lineage>
        <taxon>Bacteria</taxon>
        <taxon>Bacillati</taxon>
        <taxon>Actinomycetota</taxon>
        <taxon>Actinomycetes</taxon>
        <taxon>Kitasatosporales</taxon>
        <taxon>Streptomycetaceae</taxon>
        <taxon>Streptomyces</taxon>
    </lineage>
</organism>
<dbReference type="Proteomes" id="UP000305906">
    <property type="component" value="Unassembled WGS sequence"/>
</dbReference>
<feature type="chain" id="PRO_5039136497" evidence="1">
    <location>
        <begin position="33"/>
        <end position="190"/>
    </location>
</feature>
<evidence type="ECO:0000313" key="3">
    <source>
        <dbReference type="EMBL" id="TLS46901.1"/>
    </source>
</evidence>
<protein>
    <submittedName>
        <fullName evidence="3">Peptidoglycan-binding protein</fullName>
    </submittedName>
</protein>
<dbReference type="Pfam" id="PF01471">
    <property type="entry name" value="PG_binding_1"/>
    <property type="match status" value="1"/>
</dbReference>
<comment type="caution">
    <text evidence="3">The sequence shown here is derived from an EMBL/GenBank/DDBJ whole genome shotgun (WGS) entry which is preliminary data.</text>
</comment>
<evidence type="ECO:0000259" key="2">
    <source>
        <dbReference type="Pfam" id="PF01471"/>
    </source>
</evidence>
<accession>A0A5R9FU08</accession>
<name>A0A5R9FU08_9ACTN</name>